<keyword evidence="2" id="KW-1185">Reference proteome</keyword>
<evidence type="ECO:0000313" key="2">
    <source>
        <dbReference type="Proteomes" id="UP001234178"/>
    </source>
</evidence>
<name>A0ABR0B410_9CRUS</name>
<proteinExistence type="predicted"/>
<sequence>MVDRDRDAIFSLYWTSFDPAAELSYRLLSVFEIRDRPVAAITVESTPEGSPTPPPLIRNSFHQCPVRVPLNPRPPPYPLLTQFLLKLWYPPTPNFIIYVARCVECAKVARCYRVLSYQPLA</sequence>
<comment type="caution">
    <text evidence="1">The sequence shown here is derived from an EMBL/GenBank/DDBJ whole genome shotgun (WGS) entry which is preliminary data.</text>
</comment>
<reference evidence="1 2" key="1">
    <citation type="journal article" date="2023" name="Nucleic Acids Res.">
        <title>The hologenome of Daphnia magna reveals possible DNA methylation and microbiome-mediated evolution of the host genome.</title>
        <authorList>
            <person name="Chaturvedi A."/>
            <person name="Li X."/>
            <person name="Dhandapani V."/>
            <person name="Marshall H."/>
            <person name="Kissane S."/>
            <person name="Cuenca-Cambronero M."/>
            <person name="Asole G."/>
            <person name="Calvet F."/>
            <person name="Ruiz-Romero M."/>
            <person name="Marangio P."/>
            <person name="Guigo R."/>
            <person name="Rago D."/>
            <person name="Mirbahai L."/>
            <person name="Eastwood N."/>
            <person name="Colbourne J.K."/>
            <person name="Zhou J."/>
            <person name="Mallon E."/>
            <person name="Orsini L."/>
        </authorList>
    </citation>
    <scope>NUCLEOTIDE SEQUENCE [LARGE SCALE GENOMIC DNA]</scope>
    <source>
        <strain evidence="1">LRV0_1</strain>
    </source>
</reference>
<accession>A0ABR0B410</accession>
<dbReference type="Proteomes" id="UP001234178">
    <property type="component" value="Unassembled WGS sequence"/>
</dbReference>
<gene>
    <name evidence="1" type="ORF">OUZ56_028459</name>
</gene>
<evidence type="ECO:0000313" key="1">
    <source>
        <dbReference type="EMBL" id="KAK4036401.1"/>
    </source>
</evidence>
<dbReference type="EMBL" id="JAOYFB010000040">
    <property type="protein sequence ID" value="KAK4036401.1"/>
    <property type="molecule type" value="Genomic_DNA"/>
</dbReference>
<organism evidence="1 2">
    <name type="scientific">Daphnia magna</name>
    <dbReference type="NCBI Taxonomy" id="35525"/>
    <lineage>
        <taxon>Eukaryota</taxon>
        <taxon>Metazoa</taxon>
        <taxon>Ecdysozoa</taxon>
        <taxon>Arthropoda</taxon>
        <taxon>Crustacea</taxon>
        <taxon>Branchiopoda</taxon>
        <taxon>Diplostraca</taxon>
        <taxon>Cladocera</taxon>
        <taxon>Anomopoda</taxon>
        <taxon>Daphniidae</taxon>
        <taxon>Daphnia</taxon>
    </lineage>
</organism>
<protein>
    <submittedName>
        <fullName evidence="1">Uncharacterized protein</fullName>
    </submittedName>
</protein>